<gene>
    <name evidence="6" type="ORF">F3S47_06805</name>
</gene>
<dbReference type="GO" id="GO:0000155">
    <property type="term" value="F:phosphorelay sensor kinase activity"/>
    <property type="evidence" value="ECO:0007669"/>
    <property type="project" value="InterPro"/>
</dbReference>
<dbReference type="AlphaFoldDB" id="A0A5J5GMP7"/>
<dbReference type="InterPro" id="IPR036890">
    <property type="entry name" value="HATPase_C_sf"/>
</dbReference>
<keyword evidence="4" id="KW-0812">Transmembrane</keyword>
<dbReference type="EC" id="2.7.13.3" evidence="2"/>
<dbReference type="SUPFAM" id="SSF47384">
    <property type="entry name" value="Homodimeric domain of signal transducing histidine kinase"/>
    <property type="match status" value="1"/>
</dbReference>
<dbReference type="InterPro" id="IPR003594">
    <property type="entry name" value="HATPase_dom"/>
</dbReference>
<name>A0A5J5GMP7_9RHOB</name>
<dbReference type="PRINTS" id="PR00344">
    <property type="entry name" value="BCTRLSENSOR"/>
</dbReference>
<dbReference type="SMART" id="SM00388">
    <property type="entry name" value="HisKA"/>
    <property type="match status" value="1"/>
</dbReference>
<dbReference type="PANTHER" id="PTHR43065">
    <property type="entry name" value="SENSOR HISTIDINE KINASE"/>
    <property type="match status" value="1"/>
</dbReference>
<keyword evidence="3" id="KW-0597">Phosphoprotein</keyword>
<dbReference type="SMART" id="SM00387">
    <property type="entry name" value="HATPase_c"/>
    <property type="match status" value="1"/>
</dbReference>
<dbReference type="Gene3D" id="3.30.565.10">
    <property type="entry name" value="Histidine kinase-like ATPase, C-terminal domain"/>
    <property type="match status" value="1"/>
</dbReference>
<dbReference type="Gene3D" id="1.10.287.130">
    <property type="match status" value="1"/>
</dbReference>
<proteinExistence type="predicted"/>
<dbReference type="InterPro" id="IPR003661">
    <property type="entry name" value="HisK_dim/P_dom"/>
</dbReference>
<evidence type="ECO:0000256" key="4">
    <source>
        <dbReference type="SAM" id="Phobius"/>
    </source>
</evidence>
<organism evidence="6 7">
    <name type="scientific">Histidinibacterium aquaticum</name>
    <dbReference type="NCBI Taxonomy" id="2613962"/>
    <lineage>
        <taxon>Bacteria</taxon>
        <taxon>Pseudomonadati</taxon>
        <taxon>Pseudomonadota</taxon>
        <taxon>Alphaproteobacteria</taxon>
        <taxon>Rhodobacterales</taxon>
        <taxon>Paracoccaceae</taxon>
        <taxon>Histidinibacterium</taxon>
    </lineage>
</organism>
<dbReference type="InterPro" id="IPR004358">
    <property type="entry name" value="Sig_transdc_His_kin-like_C"/>
</dbReference>
<feature type="domain" description="Histidine kinase" evidence="5">
    <location>
        <begin position="214"/>
        <end position="422"/>
    </location>
</feature>
<dbReference type="Pfam" id="PF02518">
    <property type="entry name" value="HATPase_c"/>
    <property type="match status" value="1"/>
</dbReference>
<comment type="caution">
    <text evidence="6">The sequence shown here is derived from an EMBL/GenBank/DDBJ whole genome shotgun (WGS) entry which is preliminary data.</text>
</comment>
<protein>
    <recommendedName>
        <fullName evidence="2">histidine kinase</fullName>
        <ecNumber evidence="2">2.7.13.3</ecNumber>
    </recommendedName>
</protein>
<keyword evidence="7" id="KW-1185">Reference proteome</keyword>
<dbReference type="PANTHER" id="PTHR43065:SF42">
    <property type="entry name" value="TWO-COMPONENT SENSOR PPRA"/>
    <property type="match status" value="1"/>
</dbReference>
<comment type="catalytic activity">
    <reaction evidence="1">
        <text>ATP + protein L-histidine = ADP + protein N-phospho-L-histidine.</text>
        <dbReference type="EC" id="2.7.13.3"/>
    </reaction>
</comment>
<evidence type="ECO:0000313" key="6">
    <source>
        <dbReference type="EMBL" id="KAA9008963.1"/>
    </source>
</evidence>
<dbReference type="RefSeq" id="WP_150444496.1">
    <property type="nucleotide sequence ID" value="NZ_VYQE01000002.1"/>
</dbReference>
<dbReference type="Proteomes" id="UP000326554">
    <property type="component" value="Unassembled WGS sequence"/>
</dbReference>
<keyword evidence="4" id="KW-0472">Membrane</keyword>
<evidence type="ECO:0000256" key="2">
    <source>
        <dbReference type="ARBA" id="ARBA00012438"/>
    </source>
</evidence>
<feature type="transmembrane region" description="Helical" evidence="4">
    <location>
        <begin position="32"/>
        <end position="65"/>
    </location>
</feature>
<evidence type="ECO:0000313" key="7">
    <source>
        <dbReference type="Proteomes" id="UP000326554"/>
    </source>
</evidence>
<dbReference type="PROSITE" id="PS50109">
    <property type="entry name" value="HIS_KIN"/>
    <property type="match status" value="1"/>
</dbReference>
<dbReference type="SUPFAM" id="SSF55874">
    <property type="entry name" value="ATPase domain of HSP90 chaperone/DNA topoisomerase II/histidine kinase"/>
    <property type="match status" value="1"/>
</dbReference>
<sequence>MQTADPLGRDAVDIRAYKRMDGADNPELTLRFVIVAGCAGALALGLSSYVILGIAAAYLVLAAIYARALNALPDRAAPGRWRPVRWLGLATDLIFYGGILYLWIQPVPLGEYTALLLLLMTGTSTAVVRASDSARKIGDLSGHILTGLAMLGAEIYRSQPTYLGLSFGVVLVVMALYVILIARKVARYRSERETARRAQVEAEKDRLLGQLTGGIAHDFNNQVTAILGNLELSRVLTDECEKGRAIAEAEAAAQRVARLTSDLLAYSRRSMLRPARVDPGRIAREVADLARQDSRTGLTLELETDLPSLMADAGYLRAALLHLLANAEEASAGKGADVELSVRRSEALGRDGVTFSVTDQGTGMSQEVRARATEPFFTTKPQGHGLGLSMAEGFARQSGGRLEIVWAEGEGTEVRLHLPLER</sequence>
<dbReference type="EMBL" id="VYQE01000002">
    <property type="protein sequence ID" value="KAA9008963.1"/>
    <property type="molecule type" value="Genomic_DNA"/>
</dbReference>
<feature type="transmembrane region" description="Helical" evidence="4">
    <location>
        <begin position="86"/>
        <end position="104"/>
    </location>
</feature>
<keyword evidence="4" id="KW-1133">Transmembrane helix</keyword>
<accession>A0A5J5GMP7</accession>
<evidence type="ECO:0000259" key="5">
    <source>
        <dbReference type="PROSITE" id="PS50109"/>
    </source>
</evidence>
<evidence type="ECO:0000256" key="3">
    <source>
        <dbReference type="ARBA" id="ARBA00022553"/>
    </source>
</evidence>
<feature type="transmembrane region" description="Helical" evidence="4">
    <location>
        <begin position="162"/>
        <end position="182"/>
    </location>
</feature>
<reference evidence="6 7" key="1">
    <citation type="submission" date="2019-09" db="EMBL/GenBank/DDBJ databases">
        <authorList>
            <person name="Park J.-S."/>
            <person name="Choi H.-J."/>
        </authorList>
    </citation>
    <scope>NUCLEOTIDE SEQUENCE [LARGE SCALE GENOMIC DNA]</scope>
    <source>
        <strain evidence="6 7">176SS1-4</strain>
    </source>
</reference>
<dbReference type="InterPro" id="IPR036097">
    <property type="entry name" value="HisK_dim/P_sf"/>
</dbReference>
<dbReference type="Pfam" id="PF00512">
    <property type="entry name" value="HisKA"/>
    <property type="match status" value="1"/>
</dbReference>
<dbReference type="InterPro" id="IPR005467">
    <property type="entry name" value="His_kinase_dom"/>
</dbReference>
<evidence type="ECO:0000256" key="1">
    <source>
        <dbReference type="ARBA" id="ARBA00000085"/>
    </source>
</evidence>